<organism evidence="2 3">
    <name type="scientific">Ambrosia artemisiifolia</name>
    <name type="common">Common ragweed</name>
    <dbReference type="NCBI Taxonomy" id="4212"/>
    <lineage>
        <taxon>Eukaryota</taxon>
        <taxon>Viridiplantae</taxon>
        <taxon>Streptophyta</taxon>
        <taxon>Embryophyta</taxon>
        <taxon>Tracheophyta</taxon>
        <taxon>Spermatophyta</taxon>
        <taxon>Magnoliopsida</taxon>
        <taxon>eudicotyledons</taxon>
        <taxon>Gunneridae</taxon>
        <taxon>Pentapetalae</taxon>
        <taxon>asterids</taxon>
        <taxon>campanulids</taxon>
        <taxon>Asterales</taxon>
        <taxon>Asteraceae</taxon>
        <taxon>Asteroideae</taxon>
        <taxon>Heliantheae alliance</taxon>
        <taxon>Heliantheae</taxon>
        <taxon>Ambrosia</taxon>
    </lineage>
</organism>
<keyword evidence="1" id="KW-0472">Membrane</keyword>
<evidence type="ECO:0000313" key="3">
    <source>
        <dbReference type="Proteomes" id="UP001206925"/>
    </source>
</evidence>
<accession>A0AAD5BM96</accession>
<name>A0AAD5BM96_AMBAR</name>
<protein>
    <submittedName>
        <fullName evidence="2">Uncharacterized protein</fullName>
    </submittedName>
</protein>
<gene>
    <name evidence="2" type="ORF">M8C21_018159</name>
</gene>
<keyword evidence="1" id="KW-1133">Transmembrane helix</keyword>
<feature type="transmembrane region" description="Helical" evidence="1">
    <location>
        <begin position="27"/>
        <end position="48"/>
    </location>
</feature>
<keyword evidence="1" id="KW-0812">Transmembrane</keyword>
<proteinExistence type="predicted"/>
<keyword evidence="3" id="KW-1185">Reference proteome</keyword>
<reference evidence="2" key="1">
    <citation type="submission" date="2022-06" db="EMBL/GenBank/DDBJ databases">
        <title>Uncovering the hologenomic basis of an extraordinary plant invasion.</title>
        <authorList>
            <person name="Bieker V.C."/>
            <person name="Martin M.D."/>
            <person name="Gilbert T."/>
            <person name="Hodgins K."/>
            <person name="Battlay P."/>
            <person name="Petersen B."/>
            <person name="Wilson J."/>
        </authorList>
    </citation>
    <scope>NUCLEOTIDE SEQUENCE</scope>
    <source>
        <strain evidence="2">AA19_3_7</strain>
        <tissue evidence="2">Leaf</tissue>
    </source>
</reference>
<comment type="caution">
    <text evidence="2">The sequence shown here is derived from an EMBL/GenBank/DDBJ whole genome shotgun (WGS) entry which is preliminary data.</text>
</comment>
<feature type="non-terminal residue" evidence="2">
    <location>
        <position position="67"/>
    </location>
</feature>
<sequence>KDTSGVLIGVVESFSSLLSEYKLNEKASVVVLLKNLGYLIMCSLYWPILEHKRRLSRTQSSRRPKTC</sequence>
<evidence type="ECO:0000256" key="1">
    <source>
        <dbReference type="SAM" id="Phobius"/>
    </source>
</evidence>
<dbReference type="EMBL" id="JAMZMK010011876">
    <property type="protein sequence ID" value="KAI7725714.1"/>
    <property type="molecule type" value="Genomic_DNA"/>
</dbReference>
<dbReference type="Proteomes" id="UP001206925">
    <property type="component" value="Unassembled WGS sequence"/>
</dbReference>
<dbReference type="AlphaFoldDB" id="A0AAD5BM96"/>
<evidence type="ECO:0000313" key="2">
    <source>
        <dbReference type="EMBL" id="KAI7725714.1"/>
    </source>
</evidence>